<feature type="domain" description="Glucose-methanol-choline oxidoreductase N-terminal" evidence="7">
    <location>
        <begin position="457"/>
        <end position="480"/>
    </location>
</feature>
<dbReference type="Gene3D" id="3.50.50.60">
    <property type="entry name" value="FAD/NAD(P)-binding domain"/>
    <property type="match status" value="1"/>
</dbReference>
<dbReference type="InterPro" id="IPR041492">
    <property type="entry name" value="HAD_2"/>
</dbReference>
<reference evidence="9" key="1">
    <citation type="submission" date="2019-05" db="EMBL/GenBank/DDBJ databases">
        <title>Annotation for the trematode Fasciolopsis buski.</title>
        <authorList>
            <person name="Choi Y.-J."/>
        </authorList>
    </citation>
    <scope>NUCLEOTIDE SEQUENCE</scope>
    <source>
        <strain evidence="9">HT</strain>
        <tissue evidence="9">Whole worm</tissue>
    </source>
</reference>
<dbReference type="Pfam" id="PF00702">
    <property type="entry name" value="Hydrolase"/>
    <property type="match status" value="1"/>
</dbReference>
<evidence type="ECO:0000256" key="1">
    <source>
        <dbReference type="ARBA" id="ARBA00001974"/>
    </source>
</evidence>
<dbReference type="Pfam" id="PF13419">
    <property type="entry name" value="HAD_2"/>
    <property type="match status" value="1"/>
</dbReference>
<comment type="cofactor">
    <cofactor evidence="1">
        <name>FAD</name>
        <dbReference type="ChEBI" id="CHEBI:57692"/>
    </cofactor>
</comment>
<proteinExistence type="inferred from homology"/>
<gene>
    <name evidence="9" type="ORF">FBUS_04162</name>
</gene>
<evidence type="ECO:0000256" key="6">
    <source>
        <dbReference type="SAM" id="MobiDB-lite"/>
    </source>
</evidence>
<dbReference type="Gene3D" id="3.40.50.1000">
    <property type="entry name" value="HAD superfamily/HAD-like"/>
    <property type="match status" value="2"/>
</dbReference>
<keyword evidence="3 5" id="KW-0285">Flavoprotein</keyword>
<evidence type="ECO:0000256" key="4">
    <source>
        <dbReference type="ARBA" id="ARBA00022827"/>
    </source>
</evidence>
<dbReference type="InterPro" id="IPR007867">
    <property type="entry name" value="GMC_OxRtase_C"/>
</dbReference>
<dbReference type="InterPro" id="IPR023214">
    <property type="entry name" value="HAD_sf"/>
</dbReference>
<dbReference type="EMBL" id="LUCM01011396">
    <property type="protein sequence ID" value="KAA0184029.1"/>
    <property type="molecule type" value="Genomic_DNA"/>
</dbReference>
<dbReference type="GO" id="GO:0050660">
    <property type="term" value="F:flavin adenine dinucleotide binding"/>
    <property type="evidence" value="ECO:0007669"/>
    <property type="project" value="InterPro"/>
</dbReference>
<protein>
    <submittedName>
        <fullName evidence="9">Choline dehydrogenase mitochondrial</fullName>
    </submittedName>
</protein>
<dbReference type="Proteomes" id="UP000728185">
    <property type="component" value="Unassembled WGS sequence"/>
</dbReference>
<dbReference type="InterPro" id="IPR036412">
    <property type="entry name" value="HAD-like_sf"/>
</dbReference>
<dbReference type="Gene3D" id="3.30.560.10">
    <property type="entry name" value="Glucose Oxidase, domain 3"/>
    <property type="match status" value="1"/>
</dbReference>
<comment type="caution">
    <text evidence="9">The sequence shown here is derived from an EMBL/GenBank/DDBJ whole genome shotgun (WGS) entry which is preliminary data.</text>
</comment>
<dbReference type="InterPro" id="IPR000172">
    <property type="entry name" value="GMC_OxRdtase_N"/>
</dbReference>
<name>A0A8E0RK58_9TREM</name>
<dbReference type="PANTHER" id="PTHR11552:SF147">
    <property type="entry name" value="CHOLINE DEHYDROGENASE, MITOCHONDRIAL"/>
    <property type="match status" value="1"/>
</dbReference>
<evidence type="ECO:0000259" key="7">
    <source>
        <dbReference type="PROSITE" id="PS00623"/>
    </source>
</evidence>
<evidence type="ECO:0000256" key="2">
    <source>
        <dbReference type="ARBA" id="ARBA00010790"/>
    </source>
</evidence>
<dbReference type="SUPFAM" id="SSF51905">
    <property type="entry name" value="FAD/NAD(P)-binding domain"/>
    <property type="match status" value="1"/>
</dbReference>
<feature type="domain" description="Glucose-methanol-choline oxidoreductase N-terminal" evidence="8">
    <location>
        <begin position="638"/>
        <end position="652"/>
    </location>
</feature>
<dbReference type="PROSITE" id="PS00624">
    <property type="entry name" value="GMC_OXRED_2"/>
    <property type="match status" value="1"/>
</dbReference>
<dbReference type="InterPro" id="IPR036188">
    <property type="entry name" value="FAD/NAD-bd_sf"/>
</dbReference>
<evidence type="ECO:0000259" key="8">
    <source>
        <dbReference type="PROSITE" id="PS00624"/>
    </source>
</evidence>
<accession>A0A8E0RK58</accession>
<dbReference type="PANTHER" id="PTHR11552">
    <property type="entry name" value="GLUCOSE-METHANOL-CHOLINE GMC OXIDOREDUCTASE"/>
    <property type="match status" value="1"/>
</dbReference>
<sequence>MKSLAELDISHLVDIVVCGDDPESRPKPDPFNARFICNKLNIKPEEAVMVGDTSTDMLFAKNGRFGLTVGVLSGIGQRDDLERTWQDSELSHGIETETQSKSAFHIVPSVADIIPLVLPDSSIPIHVIVQNRLSEPISFGNGENSLRLVILDKDGSLTNVHPRWSVWTEQLCSNLAEKTSPEIANQFLDILGYSPEMRKVTGGLLVDSSEVYIKETLGYLLMLNGYGLQDSSKLLKEIWFVPEHDLTDLVPGVVDTIHELKSKGILIAINSSDSRHACQAFLKHSKLGDCVDVVSSAEDAGRYPKPLPHTVYRIMNKLGVQPSPFTFSTSLLRDEKNKTMHFVANLFIQMVLRAASTTTSVGSAKPRTVHDYVIVGAGSAGCVLANRLSAPSPGKAQGSNSTVHILEAGPTDRGWSRWTIRMPAALMYNLYDDKYNWFYHTVPQRHMNNRVMYWPRGRVLGGSSSLNAMVYIRGHAMDYDRWEKEGAQGWNYANCLPYFRRGQTHELGADDYRGCDGPLFVSFGKTKHPLHKAWLEAGAEAGYPLTSDVNGYQQEGVGYFDMTVKDGHRWSASDAYLHPALKSRLNLSVTTGAMVTRVLFDKTRAIAVEYLKDGQLCEVDLFFYGQAHAQREIILSAGAINSPQILMLSGIGNADHLRSVGIDAWHHLPGVGQNLQDHLEVYVQQSCRQPVTLYKAQWRFPHVMIGIGLKWILFRQGWGATSHLETGGFIRSDPSIPHPNIQFHFLPSTIHDHGRKMGDQHAFQVHVGPMRPLSTGQILLDSKDPSKAPRIDANYMANEHDRAEMRACIRFSREIFAQPALAKEFAGAELSPGSDKTTDKDLDAFVRAMGDSAYHPSCTCRMGQYPDGRKVTEDERQARGYVGNGRIDAAVTRPDCKVWGLEGLRIVDASIMPSIISGNLNAPVMMLAERASDLILSEHTGQNLTLPSSKAKVWRPKHPERQRDGNPVVKLTS</sequence>
<evidence type="ECO:0000256" key="3">
    <source>
        <dbReference type="ARBA" id="ARBA00022630"/>
    </source>
</evidence>
<feature type="region of interest" description="Disordered" evidence="6">
    <location>
        <begin position="948"/>
        <end position="973"/>
    </location>
</feature>
<comment type="similarity">
    <text evidence="2 5">Belongs to the GMC oxidoreductase family.</text>
</comment>
<evidence type="ECO:0000313" key="10">
    <source>
        <dbReference type="Proteomes" id="UP000728185"/>
    </source>
</evidence>
<dbReference type="GO" id="GO:0008812">
    <property type="term" value="F:choline dehydrogenase activity"/>
    <property type="evidence" value="ECO:0007669"/>
    <property type="project" value="TreeGrafter"/>
</dbReference>
<dbReference type="OrthoDB" id="269227at2759"/>
<keyword evidence="10" id="KW-1185">Reference proteome</keyword>
<organism evidence="9 10">
    <name type="scientific">Fasciolopsis buskii</name>
    <dbReference type="NCBI Taxonomy" id="27845"/>
    <lineage>
        <taxon>Eukaryota</taxon>
        <taxon>Metazoa</taxon>
        <taxon>Spiralia</taxon>
        <taxon>Lophotrochozoa</taxon>
        <taxon>Platyhelminthes</taxon>
        <taxon>Trematoda</taxon>
        <taxon>Digenea</taxon>
        <taxon>Plagiorchiida</taxon>
        <taxon>Echinostomata</taxon>
        <taxon>Echinostomatoidea</taxon>
        <taxon>Fasciolidae</taxon>
        <taxon>Fasciolopsis</taxon>
    </lineage>
</organism>
<dbReference type="NCBIfam" id="NF002550">
    <property type="entry name" value="PRK02106.1"/>
    <property type="match status" value="1"/>
</dbReference>
<dbReference type="InterPro" id="IPR012132">
    <property type="entry name" value="GMC_OxRdtase"/>
</dbReference>
<dbReference type="Pfam" id="PF05199">
    <property type="entry name" value="GMC_oxred_C"/>
    <property type="match status" value="2"/>
</dbReference>
<dbReference type="Pfam" id="PF00732">
    <property type="entry name" value="GMC_oxred_N"/>
    <property type="match status" value="1"/>
</dbReference>
<dbReference type="PROSITE" id="PS00623">
    <property type="entry name" value="GMC_OXRED_1"/>
    <property type="match status" value="1"/>
</dbReference>
<evidence type="ECO:0000256" key="5">
    <source>
        <dbReference type="RuleBase" id="RU003968"/>
    </source>
</evidence>
<dbReference type="AlphaFoldDB" id="A0A8E0RK58"/>
<dbReference type="SUPFAM" id="SSF54373">
    <property type="entry name" value="FAD-linked reductases, C-terminal domain"/>
    <property type="match status" value="1"/>
</dbReference>
<evidence type="ECO:0000313" key="9">
    <source>
        <dbReference type="EMBL" id="KAA0184029.1"/>
    </source>
</evidence>
<dbReference type="GO" id="GO:0005743">
    <property type="term" value="C:mitochondrial inner membrane"/>
    <property type="evidence" value="ECO:0007669"/>
    <property type="project" value="TreeGrafter"/>
</dbReference>
<keyword evidence="4 5" id="KW-0274">FAD</keyword>
<dbReference type="SUPFAM" id="SSF56784">
    <property type="entry name" value="HAD-like"/>
    <property type="match status" value="2"/>
</dbReference>